<reference evidence="3 4" key="1">
    <citation type="journal article" date="2019" name="Emerg. Microbes Infect.">
        <title>Comprehensive subspecies identification of 175 nontuberculous mycobacteria species based on 7547 genomic profiles.</title>
        <authorList>
            <person name="Matsumoto Y."/>
            <person name="Kinjo T."/>
            <person name="Motooka D."/>
            <person name="Nabeya D."/>
            <person name="Jung N."/>
            <person name="Uechi K."/>
            <person name="Horii T."/>
            <person name="Iida T."/>
            <person name="Fujita J."/>
            <person name="Nakamura S."/>
        </authorList>
    </citation>
    <scope>NUCLEOTIDE SEQUENCE [LARGE SCALE GENOMIC DNA]</scope>
    <source>
        <strain evidence="3 4">JCM 17324</strain>
    </source>
</reference>
<accession>A0ABM7JAU8</accession>
<dbReference type="Pfam" id="PF05305">
    <property type="entry name" value="DUF732"/>
    <property type="match status" value="1"/>
</dbReference>
<evidence type="ECO:0000259" key="2">
    <source>
        <dbReference type="Pfam" id="PF05305"/>
    </source>
</evidence>
<feature type="signal peptide" evidence="1">
    <location>
        <begin position="1"/>
        <end position="25"/>
    </location>
</feature>
<evidence type="ECO:0000256" key="1">
    <source>
        <dbReference type="SAM" id="SignalP"/>
    </source>
</evidence>
<name>A0ABM7JAU8_9MYCO</name>
<dbReference type="EMBL" id="AP022584">
    <property type="protein sequence ID" value="BBY11006.1"/>
    <property type="molecule type" value="Genomic_DNA"/>
</dbReference>
<evidence type="ECO:0000313" key="4">
    <source>
        <dbReference type="Proteomes" id="UP000466831"/>
    </source>
</evidence>
<keyword evidence="1" id="KW-0732">Signal</keyword>
<dbReference type="RefSeq" id="WP_083019259.1">
    <property type="nucleotide sequence ID" value="NZ_AP022584.1"/>
</dbReference>
<feature type="domain" description="DUF732" evidence="2">
    <location>
        <begin position="26"/>
        <end position="93"/>
    </location>
</feature>
<sequence length="96" mass="10005">MIRHAIAIALLSCAATAVTAPAAHADEQSYLADLQARGVPFLIPAKAVSDGYRVCGEIRGGESPATAAQTFGIYYNALGPTIVDIAQHDLCPDTLH</sequence>
<dbReference type="InterPro" id="IPR007969">
    <property type="entry name" value="DUF732"/>
</dbReference>
<protein>
    <recommendedName>
        <fullName evidence="2">DUF732 domain-containing protein</fullName>
    </recommendedName>
</protein>
<feature type="chain" id="PRO_5047161115" description="DUF732 domain-containing protein" evidence="1">
    <location>
        <begin position="26"/>
        <end position="96"/>
    </location>
</feature>
<keyword evidence="4" id="KW-1185">Reference proteome</keyword>
<gene>
    <name evidence="3" type="ORF">MMARJ_17460</name>
</gene>
<evidence type="ECO:0000313" key="3">
    <source>
        <dbReference type="EMBL" id="BBY11006.1"/>
    </source>
</evidence>
<organism evidence="3 4">
    <name type="scientific">Mycobacterium marseillense</name>
    <dbReference type="NCBI Taxonomy" id="701042"/>
    <lineage>
        <taxon>Bacteria</taxon>
        <taxon>Bacillati</taxon>
        <taxon>Actinomycetota</taxon>
        <taxon>Actinomycetes</taxon>
        <taxon>Mycobacteriales</taxon>
        <taxon>Mycobacteriaceae</taxon>
        <taxon>Mycobacterium</taxon>
        <taxon>Mycobacterium avium complex (MAC)</taxon>
    </lineage>
</organism>
<dbReference type="Proteomes" id="UP000466831">
    <property type="component" value="Chromosome"/>
</dbReference>
<proteinExistence type="predicted"/>